<name>A0A6J5FZP8_9BURK</name>
<evidence type="ECO:0000256" key="1">
    <source>
        <dbReference type="HAMAP-Rule" id="MF_02062"/>
    </source>
</evidence>
<keyword evidence="1" id="KW-0915">Sodium</keyword>
<keyword evidence="1" id="KW-1133">Transmembrane helix</keyword>
<keyword evidence="1" id="KW-0997">Cell inner membrane</keyword>
<feature type="transmembrane region" description="Helical" evidence="1">
    <location>
        <begin position="222"/>
        <end position="240"/>
    </location>
</feature>
<dbReference type="GO" id="GO:0015501">
    <property type="term" value="F:glutamate:sodium symporter activity"/>
    <property type="evidence" value="ECO:0007669"/>
    <property type="project" value="UniProtKB-UniRule"/>
</dbReference>
<feature type="transmembrane region" description="Helical" evidence="1">
    <location>
        <begin position="71"/>
        <end position="89"/>
    </location>
</feature>
<keyword evidence="1" id="KW-0739">Sodium transport</keyword>
<dbReference type="PANTHER" id="PTHR36178:SF1">
    <property type="entry name" value="SODIUM_GLUTAMATE SYMPORTER"/>
    <property type="match status" value="1"/>
</dbReference>
<keyword evidence="1" id="KW-0813">Transport</keyword>
<dbReference type="Proteomes" id="UP000494252">
    <property type="component" value="Unassembled WGS sequence"/>
</dbReference>
<feature type="transmembrane region" description="Helical" evidence="1">
    <location>
        <begin position="377"/>
        <end position="402"/>
    </location>
</feature>
<sequence>MRLRSEVILNIGVYGTLVATSLVLLLGEKLIQWIAVLRTYSIPAPVAGGLIVAVSVLLIRLTTRIEVRFEPVLQVPLMLAFFSTIGLNAHISSLKAGGPVLIRFLALVAGLLILQNVAGVLLAFALGVDPLFGLLGGSITLSGGHGTGAAWSQVFAEHHGLNSATEIAIGCATFGLVIGGVLGGPIARLLIRRIGDDERRRISDRENETLVFEEPKAQQPTTPAAIITTLALISVCLTVGEMVAEWLAGTIFELPTFVCVLFVGVLLNNGLSLVRVQLDQHAVALVGNVSLALFLAMALMRLDLWELAALAVPVIVILAAQTLLMALYAVFLTFPVMGRNYDAVVLSAAHCGLGMGATPTAIANMQAITNRFGHSHIAFLIVPMTGAFFMDIVNAIVIKLFLALPFFR</sequence>
<dbReference type="Pfam" id="PF03616">
    <property type="entry name" value="Glt_symporter"/>
    <property type="match status" value="1"/>
</dbReference>
<comment type="similarity">
    <text evidence="1">Belongs to the glutamate:Na(+) symporter (ESS) (TC 2.A.27) family.</text>
</comment>
<keyword evidence="1" id="KW-0472">Membrane</keyword>
<organism evidence="3 4">
    <name type="scientific">Paraburkholderia fynbosensis</name>
    <dbReference type="NCBI Taxonomy" id="1200993"/>
    <lineage>
        <taxon>Bacteria</taxon>
        <taxon>Pseudomonadati</taxon>
        <taxon>Pseudomonadota</taxon>
        <taxon>Betaproteobacteria</taxon>
        <taxon>Burkholderiales</taxon>
        <taxon>Burkholderiaceae</taxon>
        <taxon>Paraburkholderia</taxon>
    </lineage>
</organism>
<dbReference type="GO" id="GO:0005886">
    <property type="term" value="C:plasma membrane"/>
    <property type="evidence" value="ECO:0007669"/>
    <property type="project" value="UniProtKB-SubCell"/>
</dbReference>
<keyword evidence="1" id="KW-0812">Transmembrane</keyword>
<evidence type="ECO:0000313" key="4">
    <source>
        <dbReference type="Proteomes" id="UP000494252"/>
    </source>
</evidence>
<feature type="transmembrane region" description="Helical" evidence="1">
    <location>
        <begin position="39"/>
        <end position="59"/>
    </location>
</feature>
<gene>
    <name evidence="1 3" type="primary">gltS</name>
    <name evidence="3" type="ORF">LMG27177_02545</name>
</gene>
<evidence type="ECO:0000256" key="2">
    <source>
        <dbReference type="NCBIfam" id="TIGR00210"/>
    </source>
</evidence>
<dbReference type="GO" id="GO:0015813">
    <property type="term" value="P:L-glutamate transmembrane transport"/>
    <property type="evidence" value="ECO:0007669"/>
    <property type="project" value="UniProtKB-UniRule"/>
</dbReference>
<dbReference type="PANTHER" id="PTHR36178">
    <property type="entry name" value="SLR0625 PROTEIN"/>
    <property type="match status" value="1"/>
</dbReference>
<feature type="transmembrane region" description="Helical" evidence="1">
    <location>
        <begin position="308"/>
        <end position="331"/>
    </location>
</feature>
<keyword evidence="1" id="KW-0029">Amino-acid transport</keyword>
<dbReference type="EMBL" id="CADIKI010000006">
    <property type="protein sequence ID" value="CAB3789081.1"/>
    <property type="molecule type" value="Genomic_DNA"/>
</dbReference>
<feature type="transmembrane region" description="Helical" evidence="1">
    <location>
        <begin position="101"/>
        <end position="124"/>
    </location>
</feature>
<keyword evidence="1" id="KW-0769">Symport</keyword>
<comment type="function">
    <text evidence="1">Catalyzes the sodium-dependent transport of glutamate.</text>
</comment>
<proteinExistence type="inferred from homology"/>
<keyword evidence="1" id="KW-1003">Cell membrane</keyword>
<accession>A0A6J5FZP8</accession>
<comment type="subcellular location">
    <subcellularLocation>
        <location evidence="1">Cell inner membrane</location>
        <topology evidence="1">Multi-pass membrane protein</topology>
    </subcellularLocation>
</comment>
<evidence type="ECO:0000313" key="3">
    <source>
        <dbReference type="EMBL" id="CAB3789081.1"/>
    </source>
</evidence>
<dbReference type="NCBIfam" id="TIGR00210">
    <property type="entry name" value="gltS"/>
    <property type="match status" value="1"/>
</dbReference>
<keyword evidence="1" id="KW-0406">Ion transport</keyword>
<protein>
    <recommendedName>
        <fullName evidence="1 2">Sodium/glutamate symporter</fullName>
    </recommendedName>
</protein>
<dbReference type="InterPro" id="IPR004445">
    <property type="entry name" value="GltS"/>
</dbReference>
<feature type="transmembrane region" description="Helical" evidence="1">
    <location>
        <begin position="343"/>
        <end position="365"/>
    </location>
</feature>
<dbReference type="AlphaFoldDB" id="A0A6J5FZP8"/>
<feature type="transmembrane region" description="Helical" evidence="1">
    <location>
        <begin position="246"/>
        <end position="270"/>
    </location>
</feature>
<feature type="transmembrane region" description="Helical" evidence="1">
    <location>
        <begin position="282"/>
        <end position="302"/>
    </location>
</feature>
<reference evidence="3 4" key="1">
    <citation type="submission" date="2020-04" db="EMBL/GenBank/DDBJ databases">
        <authorList>
            <person name="De Canck E."/>
        </authorList>
    </citation>
    <scope>NUCLEOTIDE SEQUENCE [LARGE SCALE GENOMIC DNA]</scope>
    <source>
        <strain evidence="3 4">LMG 27177</strain>
    </source>
</reference>
<feature type="transmembrane region" description="Helical" evidence="1">
    <location>
        <begin position="167"/>
        <end position="191"/>
    </location>
</feature>
<dbReference type="HAMAP" id="MF_02062">
    <property type="entry name" value="GltS"/>
    <property type="match status" value="1"/>
</dbReference>
<feature type="transmembrane region" description="Helical" evidence="1">
    <location>
        <begin position="131"/>
        <end position="155"/>
    </location>
</feature>
<feature type="transmembrane region" description="Helical" evidence="1">
    <location>
        <begin position="7"/>
        <end position="27"/>
    </location>
</feature>
<keyword evidence="4" id="KW-1185">Reference proteome</keyword>